<accession>A0A1N7N163</accession>
<dbReference type="Proteomes" id="UP000186098">
    <property type="component" value="Unassembled WGS sequence"/>
</dbReference>
<dbReference type="OrthoDB" id="7868785at2"/>
<gene>
    <name evidence="1" type="ORF">SAMN05421795_11338</name>
</gene>
<evidence type="ECO:0000313" key="1">
    <source>
        <dbReference type="EMBL" id="SIS92143.1"/>
    </source>
</evidence>
<protein>
    <submittedName>
        <fullName evidence="1">Uncharacterized protein</fullName>
    </submittedName>
</protein>
<dbReference type="EMBL" id="FTOM01000013">
    <property type="protein sequence ID" value="SIS92143.1"/>
    <property type="molecule type" value="Genomic_DNA"/>
</dbReference>
<proteinExistence type="predicted"/>
<organism evidence="1 2">
    <name type="scientific">Phaeovulum vinaykumarii</name>
    <dbReference type="NCBI Taxonomy" id="407234"/>
    <lineage>
        <taxon>Bacteria</taxon>
        <taxon>Pseudomonadati</taxon>
        <taxon>Pseudomonadota</taxon>
        <taxon>Alphaproteobacteria</taxon>
        <taxon>Rhodobacterales</taxon>
        <taxon>Paracoccaceae</taxon>
        <taxon>Phaeovulum</taxon>
    </lineage>
</organism>
<keyword evidence="2" id="KW-1185">Reference proteome</keyword>
<evidence type="ECO:0000313" key="2">
    <source>
        <dbReference type="Proteomes" id="UP000186098"/>
    </source>
</evidence>
<dbReference type="AlphaFoldDB" id="A0A1N7N163"/>
<reference evidence="2" key="1">
    <citation type="submission" date="2017-01" db="EMBL/GenBank/DDBJ databases">
        <authorList>
            <person name="Varghese N."/>
            <person name="Submissions S."/>
        </authorList>
    </citation>
    <scope>NUCLEOTIDE SEQUENCE [LARGE SCALE GENOMIC DNA]</scope>
    <source>
        <strain evidence="2">DSM 18714</strain>
    </source>
</reference>
<dbReference type="RefSeq" id="WP_143524467.1">
    <property type="nucleotide sequence ID" value="NZ_FTOM01000013.1"/>
</dbReference>
<dbReference type="STRING" id="407234.SAMN05421795_11338"/>
<name>A0A1N7N163_9RHOB</name>
<sequence length="172" mass="18836">MSNKCHANEVVVSLPITFVEAILSVRSSFDQGVASALAKSLVDARTLNEQHLPQPVPSVAVPDRGKYAAEFLGVRFAAATLADVFCTVVDMMAEVAPEALVSLSEIRTPGRRFVAKDPHQIHPHSPHLPVLRSVSGWWLSKNISQGQLKLALRKTCEVSRLTFGKDIKFPLR</sequence>